<proteinExistence type="predicted"/>
<evidence type="ECO:0000313" key="2">
    <source>
        <dbReference type="Proteomes" id="UP001599756"/>
    </source>
</evidence>
<comment type="caution">
    <text evidence="1">The sequence shown here is derived from an EMBL/GenBank/DDBJ whole genome shotgun (WGS) entry which is preliminary data.</text>
</comment>
<keyword evidence="2" id="KW-1185">Reference proteome</keyword>
<dbReference type="EMBL" id="JBHYTS010000002">
    <property type="protein sequence ID" value="MFE1749315.1"/>
    <property type="molecule type" value="Genomic_DNA"/>
</dbReference>
<name>A0ABW6GZ32_9ACTN</name>
<organism evidence="1 2">
    <name type="scientific">Streptomyces anandii</name>
    <dbReference type="NCBI Taxonomy" id="285454"/>
    <lineage>
        <taxon>Bacteria</taxon>
        <taxon>Bacillati</taxon>
        <taxon>Actinomycetota</taxon>
        <taxon>Actinomycetes</taxon>
        <taxon>Kitasatosporales</taxon>
        <taxon>Streptomycetaceae</taxon>
        <taxon>Streptomyces</taxon>
    </lineage>
</organism>
<protein>
    <submittedName>
        <fullName evidence="1">Uncharacterized protein</fullName>
    </submittedName>
</protein>
<evidence type="ECO:0000313" key="1">
    <source>
        <dbReference type="EMBL" id="MFE1749315.1"/>
    </source>
</evidence>
<sequence>MFHRRTEPQILDSTAFERAFGVLPTPFAGTVGTPLARYGEWLASR</sequence>
<gene>
    <name evidence="1" type="ORF">ACFW88_01965</name>
</gene>
<reference evidence="1 2" key="1">
    <citation type="submission" date="2024-09" db="EMBL/GenBank/DDBJ databases">
        <title>The Natural Products Discovery Center: Release of the First 8490 Sequenced Strains for Exploring Actinobacteria Biosynthetic Diversity.</title>
        <authorList>
            <person name="Kalkreuter E."/>
            <person name="Kautsar S.A."/>
            <person name="Yang D."/>
            <person name="Bader C.D."/>
            <person name="Teijaro C.N."/>
            <person name="Fluegel L."/>
            <person name="Davis C.M."/>
            <person name="Simpson J.R."/>
            <person name="Lauterbach L."/>
            <person name="Steele A.D."/>
            <person name="Gui C."/>
            <person name="Meng S."/>
            <person name="Li G."/>
            <person name="Viehrig K."/>
            <person name="Ye F."/>
            <person name="Su P."/>
            <person name="Kiefer A.F."/>
            <person name="Nichols A."/>
            <person name="Cepeda A.J."/>
            <person name="Yan W."/>
            <person name="Fan B."/>
            <person name="Jiang Y."/>
            <person name="Adhikari A."/>
            <person name="Zheng C.-J."/>
            <person name="Schuster L."/>
            <person name="Cowan T.M."/>
            <person name="Smanski M.J."/>
            <person name="Chevrette M.G."/>
            <person name="De Carvalho L.P.S."/>
            <person name="Shen B."/>
        </authorList>
    </citation>
    <scope>NUCLEOTIDE SEQUENCE [LARGE SCALE GENOMIC DNA]</scope>
    <source>
        <strain evidence="1 2">NPDC059500</strain>
    </source>
</reference>
<dbReference type="RefSeq" id="WP_381799136.1">
    <property type="nucleotide sequence ID" value="NZ_JBHYTS010000002.1"/>
</dbReference>
<dbReference type="Proteomes" id="UP001599756">
    <property type="component" value="Unassembled WGS sequence"/>
</dbReference>
<accession>A0ABW6GZ32</accession>